<dbReference type="EMBL" id="BAAAPU010000007">
    <property type="protein sequence ID" value="GAA1979997.1"/>
    <property type="molecule type" value="Genomic_DNA"/>
</dbReference>
<organism evidence="2 3">
    <name type="scientific">Terrabacter lapilli</name>
    <dbReference type="NCBI Taxonomy" id="436231"/>
    <lineage>
        <taxon>Bacteria</taxon>
        <taxon>Bacillati</taxon>
        <taxon>Actinomycetota</taxon>
        <taxon>Actinomycetes</taxon>
        <taxon>Micrococcales</taxon>
        <taxon>Intrasporangiaceae</taxon>
        <taxon>Terrabacter</taxon>
    </lineage>
</organism>
<name>A0ABP5DGN4_9MICO</name>
<proteinExistence type="predicted"/>
<protein>
    <submittedName>
        <fullName evidence="2">Uncharacterized protein</fullName>
    </submittedName>
</protein>
<accession>A0ABP5DGN4</accession>
<evidence type="ECO:0000313" key="2">
    <source>
        <dbReference type="EMBL" id="GAA1979997.1"/>
    </source>
</evidence>
<evidence type="ECO:0000313" key="3">
    <source>
        <dbReference type="Proteomes" id="UP001500013"/>
    </source>
</evidence>
<feature type="compositionally biased region" description="Low complexity" evidence="1">
    <location>
        <begin position="65"/>
        <end position="77"/>
    </location>
</feature>
<feature type="region of interest" description="Disordered" evidence="1">
    <location>
        <begin position="65"/>
        <end position="87"/>
    </location>
</feature>
<keyword evidence="3" id="KW-1185">Reference proteome</keyword>
<evidence type="ECO:0000256" key="1">
    <source>
        <dbReference type="SAM" id="MobiDB-lite"/>
    </source>
</evidence>
<reference evidence="3" key="1">
    <citation type="journal article" date="2019" name="Int. J. Syst. Evol. Microbiol.">
        <title>The Global Catalogue of Microorganisms (GCM) 10K type strain sequencing project: providing services to taxonomists for standard genome sequencing and annotation.</title>
        <authorList>
            <consortium name="The Broad Institute Genomics Platform"/>
            <consortium name="The Broad Institute Genome Sequencing Center for Infectious Disease"/>
            <person name="Wu L."/>
            <person name="Ma J."/>
        </authorList>
    </citation>
    <scope>NUCLEOTIDE SEQUENCE [LARGE SCALE GENOMIC DNA]</scope>
    <source>
        <strain evidence="3">JCM 15628</strain>
    </source>
</reference>
<gene>
    <name evidence="2" type="ORF">GCM10009817_20840</name>
</gene>
<comment type="caution">
    <text evidence="2">The sequence shown here is derived from an EMBL/GenBank/DDBJ whole genome shotgun (WGS) entry which is preliminary data.</text>
</comment>
<sequence length="174" mass="18567">MTRNDPGCATLSGTFDSNEWGASVGNVSVDQSTYEKLRFSATLMGCSPGEVVALLISRLDDDASSSLPRSSSTASAPEVSQSEQPPVAGGARWIHVYRVYKGQTFEAEFNPASLEVRITSAPWSGKVFPSPTAAAEAVVSQAPGQPETVNTNGRKFWKLRSGSGDLRTIVGRRR</sequence>
<dbReference type="Proteomes" id="UP001500013">
    <property type="component" value="Unassembled WGS sequence"/>
</dbReference>